<organism evidence="1 2">
    <name type="scientific">Fistulina hepatica ATCC 64428</name>
    <dbReference type="NCBI Taxonomy" id="1128425"/>
    <lineage>
        <taxon>Eukaryota</taxon>
        <taxon>Fungi</taxon>
        <taxon>Dikarya</taxon>
        <taxon>Basidiomycota</taxon>
        <taxon>Agaricomycotina</taxon>
        <taxon>Agaricomycetes</taxon>
        <taxon>Agaricomycetidae</taxon>
        <taxon>Agaricales</taxon>
        <taxon>Fistulinaceae</taxon>
        <taxon>Fistulina</taxon>
    </lineage>
</organism>
<name>A0A0D7AGN0_9AGAR</name>
<dbReference type="AlphaFoldDB" id="A0A0D7AGN0"/>
<sequence length="244" mass="26352">MSAASVTSVAAAAPSACAHPPASCVDVMAPRAAQAENNNPVKLTPASFKEVRALEHNRNKFRKAQDYQRTASRRSQSWASRIYGLRKSSSGASAGVSRKNKLFVEVSDDSDVLNADLDVRSDWEASVPSSPRASFASSPLPPTSMEVKLADLVATARMRKSKDHDFEMIPHIRSVIALDDNFTNDLLPEESWEHISSSLDEPPRSCTSLSYAAVVAMKSISLLFPSPTVGSHIGHIPGLVLPRL</sequence>
<dbReference type="EMBL" id="KN881675">
    <property type="protein sequence ID" value="KIY50446.1"/>
    <property type="molecule type" value="Genomic_DNA"/>
</dbReference>
<evidence type="ECO:0000313" key="2">
    <source>
        <dbReference type="Proteomes" id="UP000054144"/>
    </source>
</evidence>
<evidence type="ECO:0000313" key="1">
    <source>
        <dbReference type="EMBL" id="KIY50446.1"/>
    </source>
</evidence>
<keyword evidence="2" id="KW-1185">Reference proteome</keyword>
<dbReference type="Proteomes" id="UP000054144">
    <property type="component" value="Unassembled WGS sequence"/>
</dbReference>
<reference evidence="1 2" key="1">
    <citation type="journal article" date="2015" name="Fungal Genet. Biol.">
        <title>Evolution of novel wood decay mechanisms in Agaricales revealed by the genome sequences of Fistulina hepatica and Cylindrobasidium torrendii.</title>
        <authorList>
            <person name="Floudas D."/>
            <person name="Held B.W."/>
            <person name="Riley R."/>
            <person name="Nagy L.G."/>
            <person name="Koehler G."/>
            <person name="Ransdell A.S."/>
            <person name="Younus H."/>
            <person name="Chow J."/>
            <person name="Chiniquy J."/>
            <person name="Lipzen A."/>
            <person name="Tritt A."/>
            <person name="Sun H."/>
            <person name="Haridas S."/>
            <person name="LaButti K."/>
            <person name="Ohm R.A."/>
            <person name="Kues U."/>
            <person name="Blanchette R.A."/>
            <person name="Grigoriev I.V."/>
            <person name="Minto R.E."/>
            <person name="Hibbett D.S."/>
        </authorList>
    </citation>
    <scope>NUCLEOTIDE SEQUENCE [LARGE SCALE GENOMIC DNA]</scope>
    <source>
        <strain evidence="1 2">ATCC 64428</strain>
    </source>
</reference>
<dbReference type="OrthoDB" id="3245714at2759"/>
<protein>
    <submittedName>
        <fullName evidence="1">Uncharacterized protein</fullName>
    </submittedName>
</protein>
<gene>
    <name evidence="1" type="ORF">FISHEDRAFT_57292</name>
</gene>
<proteinExistence type="predicted"/>
<accession>A0A0D7AGN0</accession>